<protein>
    <submittedName>
        <fullName evidence="1">Leucine-rich repeat receptor protein kinase EMS1</fullName>
    </submittedName>
</protein>
<reference evidence="1 2" key="1">
    <citation type="journal article" date="2022" name="Plant J.">
        <title>Chromosome-level genome of Camellia lanceoleosa provides a valuable resource for understanding genome evolution and self-incompatibility.</title>
        <authorList>
            <person name="Gong W."/>
            <person name="Xiao S."/>
            <person name="Wang L."/>
            <person name="Liao Z."/>
            <person name="Chang Y."/>
            <person name="Mo W."/>
            <person name="Hu G."/>
            <person name="Li W."/>
            <person name="Zhao G."/>
            <person name="Zhu H."/>
            <person name="Hu X."/>
            <person name="Ji K."/>
            <person name="Xiang X."/>
            <person name="Song Q."/>
            <person name="Yuan D."/>
            <person name="Jin S."/>
            <person name="Zhang L."/>
        </authorList>
    </citation>
    <scope>NUCLEOTIDE SEQUENCE [LARGE SCALE GENOMIC DNA]</scope>
    <source>
        <strain evidence="1">SQ_2022a</strain>
    </source>
</reference>
<accession>A0ACC0FKJ6</accession>
<sequence>MVWRFLLPWGGQRTMVVALPEETTSAMRNRIKTAMVVSTCGRSHAIGGWNWRSMRQDLYLDYTSINQSFLHNIGVMSSLRVLTLRGIGLNGSLPNKGWCELSNLQELDLSDNGFKGMLPSCFGDLTSTRLLDLSSNQFTRNLALSPLTNLTTLEYLFLSYNHFEIQPSFISFFNHSKHKIPEHLVIGCSLLSFLQLSNNNLYDQISPLFVNSSLEYLYLDNNHFVGKIPDIMSLPPSLVVIGISNNHLSRELPKWMGNMTGLNGINMFSNHFEGPIPIELCKLGQLEFLDLLENNLSGYIPSCFNSSSMMIHVHLNQNKLRGPMTFSLFNSSSLVTLGVSDNNLSGTISSWIGTLSTLSILVLKFNNFEGEILVQLCQLKQLTILDLSQNNFSGLIPHCFIDIPFETTYTKSSVI</sequence>
<dbReference type="EMBL" id="CM045771">
    <property type="protein sequence ID" value="KAI7989353.1"/>
    <property type="molecule type" value="Genomic_DNA"/>
</dbReference>
<name>A0ACC0FKJ6_9ERIC</name>
<proteinExistence type="predicted"/>
<keyword evidence="1" id="KW-0418">Kinase</keyword>
<dbReference type="Proteomes" id="UP001060215">
    <property type="component" value="Chromosome 14"/>
</dbReference>
<keyword evidence="2" id="KW-1185">Reference proteome</keyword>
<evidence type="ECO:0000313" key="2">
    <source>
        <dbReference type="Proteomes" id="UP001060215"/>
    </source>
</evidence>
<keyword evidence="1" id="KW-0675">Receptor</keyword>
<keyword evidence="1" id="KW-0808">Transferase</keyword>
<comment type="caution">
    <text evidence="1">The sequence shown here is derived from an EMBL/GenBank/DDBJ whole genome shotgun (WGS) entry which is preliminary data.</text>
</comment>
<gene>
    <name evidence="1" type="ORF">LOK49_LG13G00579</name>
</gene>
<organism evidence="1 2">
    <name type="scientific">Camellia lanceoleosa</name>
    <dbReference type="NCBI Taxonomy" id="1840588"/>
    <lineage>
        <taxon>Eukaryota</taxon>
        <taxon>Viridiplantae</taxon>
        <taxon>Streptophyta</taxon>
        <taxon>Embryophyta</taxon>
        <taxon>Tracheophyta</taxon>
        <taxon>Spermatophyta</taxon>
        <taxon>Magnoliopsida</taxon>
        <taxon>eudicotyledons</taxon>
        <taxon>Gunneridae</taxon>
        <taxon>Pentapetalae</taxon>
        <taxon>asterids</taxon>
        <taxon>Ericales</taxon>
        <taxon>Theaceae</taxon>
        <taxon>Camellia</taxon>
    </lineage>
</organism>
<evidence type="ECO:0000313" key="1">
    <source>
        <dbReference type="EMBL" id="KAI7989353.1"/>
    </source>
</evidence>